<dbReference type="EMBL" id="CALTRL010001051">
    <property type="protein sequence ID" value="CAH7670698.1"/>
    <property type="molecule type" value="Genomic_DNA"/>
</dbReference>
<comment type="caution">
    <text evidence="1">The sequence shown here is derived from an EMBL/GenBank/DDBJ whole genome shotgun (WGS) entry which is preliminary data.</text>
</comment>
<name>A0AAV0AQW1_PHAPC</name>
<accession>A0AAV0AQW1</accession>
<evidence type="ECO:0000313" key="2">
    <source>
        <dbReference type="Proteomes" id="UP001153365"/>
    </source>
</evidence>
<evidence type="ECO:0000313" key="1">
    <source>
        <dbReference type="EMBL" id="CAH7670698.1"/>
    </source>
</evidence>
<dbReference type="PANTHER" id="PTHR31569:SF4">
    <property type="entry name" value="SWIM-TYPE DOMAIN-CONTAINING PROTEIN"/>
    <property type="match status" value="1"/>
</dbReference>
<gene>
    <name evidence="1" type="ORF">PPACK8108_LOCUS5421</name>
</gene>
<reference evidence="1" key="1">
    <citation type="submission" date="2022-06" db="EMBL/GenBank/DDBJ databases">
        <authorList>
            <consortium name="SYNGENTA / RWTH Aachen University"/>
        </authorList>
    </citation>
    <scope>NUCLEOTIDE SEQUENCE</scope>
</reference>
<proteinExistence type="predicted"/>
<dbReference type="Proteomes" id="UP001153365">
    <property type="component" value="Unassembled WGS sequence"/>
</dbReference>
<dbReference type="PANTHER" id="PTHR31569">
    <property type="entry name" value="SWIM-TYPE DOMAIN-CONTAINING PROTEIN"/>
    <property type="match status" value="1"/>
</dbReference>
<sequence>MVDMAILTMVVTTTHMITKPPTMDMANLTMLLAMQKVQDQAFITLKIICPLMDTQEYILNTKHQKKINMILIHQEALLKAHTCKTMQEVMMTTEISLFQRLNTRSQQQHFPLAATASKASKGSLKTLVKVPTLKSKGLKERRGSIKTLKKVLMDKILNPEIPATSPRTSGLRYEGLLKQHPLRDFDIVGELKQWAQDWAWSQGFALSVKSSKPNRNVYLKCSHGGVSFSKARSAERTSSTRRTGCKYEVSGRWMQSTHNHEPAPAISGLSTHRRFDQKGLEEYNEPDTGAILKDVYNAKTKLVRAQISGRTPLEHLYYELIWSNYLYESKKDGNNTLTHLFFAHPESIRLAQIYHHVVSPSSYYSFLFSEVRKRRR</sequence>
<organism evidence="1 2">
    <name type="scientific">Phakopsora pachyrhizi</name>
    <name type="common">Asian soybean rust disease fungus</name>
    <dbReference type="NCBI Taxonomy" id="170000"/>
    <lineage>
        <taxon>Eukaryota</taxon>
        <taxon>Fungi</taxon>
        <taxon>Dikarya</taxon>
        <taxon>Basidiomycota</taxon>
        <taxon>Pucciniomycotina</taxon>
        <taxon>Pucciniomycetes</taxon>
        <taxon>Pucciniales</taxon>
        <taxon>Phakopsoraceae</taxon>
        <taxon>Phakopsora</taxon>
    </lineage>
</organism>
<protein>
    <recommendedName>
        <fullName evidence="3">FAR1 domain-containing protein</fullName>
    </recommendedName>
</protein>
<dbReference type="AlphaFoldDB" id="A0AAV0AQW1"/>
<dbReference type="InterPro" id="IPR052579">
    <property type="entry name" value="Zinc_finger_SWIM"/>
</dbReference>
<evidence type="ECO:0008006" key="3">
    <source>
        <dbReference type="Google" id="ProtNLM"/>
    </source>
</evidence>
<keyword evidence="2" id="KW-1185">Reference proteome</keyword>